<reference evidence="2" key="1">
    <citation type="submission" date="2022-12" db="EMBL/GenBank/DDBJ databases">
        <title>Reference genome sequencing for broad-spectrum identification of bacterial and archaeal isolates by mass spectrometry.</title>
        <authorList>
            <person name="Sekiguchi Y."/>
            <person name="Tourlousse D.M."/>
        </authorList>
    </citation>
    <scope>NUCLEOTIDE SEQUENCE</scope>
    <source>
        <strain evidence="2">LLR39Z86</strain>
    </source>
</reference>
<sequence length="59" mass="5926">MTRTSVASVSWALAPALMSGRADAVITAARPTAPAAASGRLRLGRGDDIVVSFKGGAIE</sequence>
<comment type="caution">
    <text evidence="2">The sequence shown here is derived from an EMBL/GenBank/DDBJ whole genome shotgun (WGS) entry which is preliminary data.</text>
</comment>
<dbReference type="AlphaFoldDB" id="A0A9W6LIN9"/>
<feature type="chain" id="PRO_5040928317" evidence="1">
    <location>
        <begin position="25"/>
        <end position="59"/>
    </location>
</feature>
<dbReference type="Proteomes" id="UP001144313">
    <property type="component" value="Unassembled WGS sequence"/>
</dbReference>
<protein>
    <submittedName>
        <fullName evidence="2">Uncharacterized protein</fullName>
    </submittedName>
</protein>
<accession>A0A9W6LIN9</accession>
<keyword evidence="3" id="KW-1185">Reference proteome</keyword>
<evidence type="ECO:0000313" key="3">
    <source>
        <dbReference type="Proteomes" id="UP001144313"/>
    </source>
</evidence>
<evidence type="ECO:0000313" key="2">
    <source>
        <dbReference type="EMBL" id="GLI44595.1"/>
    </source>
</evidence>
<organism evidence="2 3">
    <name type="scientific">Glycomyces algeriensis</name>
    <dbReference type="NCBI Taxonomy" id="256037"/>
    <lineage>
        <taxon>Bacteria</taxon>
        <taxon>Bacillati</taxon>
        <taxon>Actinomycetota</taxon>
        <taxon>Actinomycetes</taxon>
        <taxon>Glycomycetales</taxon>
        <taxon>Glycomycetaceae</taxon>
        <taxon>Glycomyces</taxon>
    </lineage>
</organism>
<keyword evidence="1" id="KW-0732">Signal</keyword>
<gene>
    <name evidence="2" type="ORF">GALLR39Z86_44450</name>
</gene>
<proteinExistence type="predicted"/>
<name>A0A9W6LIN9_9ACTN</name>
<feature type="signal peptide" evidence="1">
    <location>
        <begin position="1"/>
        <end position="24"/>
    </location>
</feature>
<evidence type="ECO:0000256" key="1">
    <source>
        <dbReference type="SAM" id="SignalP"/>
    </source>
</evidence>
<dbReference type="EMBL" id="BSDT01000001">
    <property type="protein sequence ID" value="GLI44595.1"/>
    <property type="molecule type" value="Genomic_DNA"/>
</dbReference>